<dbReference type="GO" id="GO:0016020">
    <property type="term" value="C:membrane"/>
    <property type="evidence" value="ECO:0007669"/>
    <property type="project" value="UniProtKB-SubCell"/>
</dbReference>
<evidence type="ECO:0000313" key="10">
    <source>
        <dbReference type="EMBL" id="KAG6790272.1"/>
    </source>
</evidence>
<evidence type="ECO:0000256" key="2">
    <source>
        <dbReference type="ARBA" id="ARBA00005484"/>
    </source>
</evidence>
<dbReference type="PANTHER" id="PTHR22601">
    <property type="entry name" value="ISP4 LIKE PROTEIN"/>
    <property type="match status" value="1"/>
</dbReference>
<keyword evidence="11" id="KW-1185">Reference proteome</keyword>
<keyword evidence="6" id="KW-0653">Protein transport</keyword>
<name>A0A8X8ANH6_POPTO</name>
<proteinExistence type="inferred from homology"/>
<keyword evidence="8 9" id="KW-0472">Membrane</keyword>
<evidence type="ECO:0000313" key="11">
    <source>
        <dbReference type="Proteomes" id="UP000886885"/>
    </source>
</evidence>
<comment type="similarity">
    <text evidence="2">Belongs to the oligopeptide OPT transporter (TC 2.A.67.1) family.</text>
</comment>
<dbReference type="EMBL" id="JAAWWB010000002">
    <property type="protein sequence ID" value="KAG6790272.1"/>
    <property type="molecule type" value="Genomic_DNA"/>
</dbReference>
<dbReference type="InterPro" id="IPR004813">
    <property type="entry name" value="OPT"/>
</dbReference>
<accession>A0A8X8ANH6</accession>
<dbReference type="InterPro" id="IPR004648">
    <property type="entry name" value="Oligpept_transpt"/>
</dbReference>
<keyword evidence="7 9" id="KW-1133">Transmembrane helix</keyword>
<dbReference type="OrthoDB" id="9986677at2759"/>
<organism evidence="10 11">
    <name type="scientific">Populus tomentosa</name>
    <name type="common">Chinese white poplar</name>
    <dbReference type="NCBI Taxonomy" id="118781"/>
    <lineage>
        <taxon>Eukaryota</taxon>
        <taxon>Viridiplantae</taxon>
        <taxon>Streptophyta</taxon>
        <taxon>Embryophyta</taxon>
        <taxon>Tracheophyta</taxon>
        <taxon>Spermatophyta</taxon>
        <taxon>Magnoliopsida</taxon>
        <taxon>eudicotyledons</taxon>
        <taxon>Gunneridae</taxon>
        <taxon>Pentapetalae</taxon>
        <taxon>rosids</taxon>
        <taxon>fabids</taxon>
        <taxon>Malpighiales</taxon>
        <taxon>Salicaceae</taxon>
        <taxon>Saliceae</taxon>
        <taxon>Populus</taxon>
    </lineage>
</organism>
<evidence type="ECO:0000256" key="8">
    <source>
        <dbReference type="ARBA" id="ARBA00023136"/>
    </source>
</evidence>
<evidence type="ECO:0000256" key="9">
    <source>
        <dbReference type="SAM" id="Phobius"/>
    </source>
</evidence>
<dbReference type="GO" id="GO:0015031">
    <property type="term" value="P:protein transport"/>
    <property type="evidence" value="ECO:0007669"/>
    <property type="project" value="UniProtKB-KW"/>
</dbReference>
<dbReference type="Proteomes" id="UP000886885">
    <property type="component" value="Chromosome 1D"/>
</dbReference>
<feature type="transmembrane region" description="Helical" evidence="9">
    <location>
        <begin position="6"/>
        <end position="24"/>
    </location>
</feature>
<protein>
    <recommendedName>
        <fullName evidence="12">Oligopeptide transporter OPT family protein</fullName>
    </recommendedName>
</protein>
<feature type="transmembrane region" description="Helical" evidence="9">
    <location>
        <begin position="36"/>
        <end position="57"/>
    </location>
</feature>
<evidence type="ECO:0000256" key="1">
    <source>
        <dbReference type="ARBA" id="ARBA00004141"/>
    </source>
</evidence>
<evidence type="ECO:0000256" key="7">
    <source>
        <dbReference type="ARBA" id="ARBA00022989"/>
    </source>
</evidence>
<dbReference type="GO" id="GO:0035673">
    <property type="term" value="F:oligopeptide transmembrane transporter activity"/>
    <property type="evidence" value="ECO:0007669"/>
    <property type="project" value="InterPro"/>
</dbReference>
<evidence type="ECO:0000256" key="3">
    <source>
        <dbReference type="ARBA" id="ARBA00022448"/>
    </source>
</evidence>
<keyword evidence="4 9" id="KW-0812">Transmembrane</keyword>
<reference evidence="10" key="1">
    <citation type="journal article" date="2020" name="bioRxiv">
        <title>Hybrid origin of Populus tomentosa Carr. identified through genome sequencing and phylogenomic analysis.</title>
        <authorList>
            <person name="An X."/>
            <person name="Gao K."/>
            <person name="Chen Z."/>
            <person name="Li J."/>
            <person name="Yang X."/>
            <person name="Yang X."/>
            <person name="Zhou J."/>
            <person name="Guo T."/>
            <person name="Zhao T."/>
            <person name="Huang S."/>
            <person name="Miao D."/>
            <person name="Khan W.U."/>
            <person name="Rao P."/>
            <person name="Ye M."/>
            <person name="Lei B."/>
            <person name="Liao W."/>
            <person name="Wang J."/>
            <person name="Ji L."/>
            <person name="Li Y."/>
            <person name="Guo B."/>
            <person name="Mustafa N.S."/>
            <person name="Li S."/>
            <person name="Yun Q."/>
            <person name="Keller S.R."/>
            <person name="Mao J."/>
            <person name="Zhang R."/>
            <person name="Strauss S.H."/>
        </authorList>
    </citation>
    <scope>NUCLEOTIDE SEQUENCE</scope>
    <source>
        <strain evidence="10">GM15</strain>
        <tissue evidence="10">Leaf</tissue>
    </source>
</reference>
<sequence>MPSAKTVHYWSWAFVGFIFNYIIYRRYKGWWAKHTYILSAALDAGVAFLGVILYFTLQSKDIYGPAWWGADVSDHCPLAKCPTAPGIKSDVAEAYVEIGCGNRMPPVSGKIVRIL</sequence>
<comment type="caution">
    <text evidence="10">The sequence shown here is derived from an EMBL/GenBank/DDBJ whole genome shotgun (WGS) entry which is preliminary data.</text>
</comment>
<gene>
    <name evidence="10" type="ORF">POTOM_006420</name>
</gene>
<evidence type="ECO:0008006" key="12">
    <source>
        <dbReference type="Google" id="ProtNLM"/>
    </source>
</evidence>
<evidence type="ECO:0000256" key="6">
    <source>
        <dbReference type="ARBA" id="ARBA00022927"/>
    </source>
</evidence>
<comment type="subcellular location">
    <subcellularLocation>
        <location evidence="1">Membrane</location>
        <topology evidence="1">Multi-pass membrane protein</topology>
    </subcellularLocation>
</comment>
<keyword evidence="3" id="KW-0813">Transport</keyword>
<dbReference type="AlphaFoldDB" id="A0A8X8ANH6"/>
<dbReference type="Pfam" id="PF03169">
    <property type="entry name" value="OPT"/>
    <property type="match status" value="1"/>
</dbReference>
<evidence type="ECO:0000256" key="5">
    <source>
        <dbReference type="ARBA" id="ARBA00022856"/>
    </source>
</evidence>
<keyword evidence="5" id="KW-0571">Peptide transport</keyword>
<evidence type="ECO:0000256" key="4">
    <source>
        <dbReference type="ARBA" id="ARBA00022692"/>
    </source>
</evidence>